<keyword evidence="1" id="KW-1133">Transmembrane helix</keyword>
<dbReference type="AlphaFoldDB" id="A0A392NMS1"/>
<evidence type="ECO:0000313" key="3">
    <source>
        <dbReference type="Proteomes" id="UP000265520"/>
    </source>
</evidence>
<reference evidence="2 3" key="1">
    <citation type="journal article" date="2018" name="Front. Plant Sci.">
        <title>Red Clover (Trifolium pratense) and Zigzag Clover (T. medium) - A Picture of Genomic Similarities and Differences.</title>
        <authorList>
            <person name="Dluhosova J."/>
            <person name="Istvanek J."/>
            <person name="Nedelnik J."/>
            <person name="Repkova J."/>
        </authorList>
    </citation>
    <scope>NUCLEOTIDE SEQUENCE [LARGE SCALE GENOMIC DNA]</scope>
    <source>
        <strain evidence="3">cv. 10/8</strain>
        <tissue evidence="2">Leaf</tissue>
    </source>
</reference>
<keyword evidence="1" id="KW-0812">Transmembrane</keyword>
<dbReference type="Proteomes" id="UP000265520">
    <property type="component" value="Unassembled WGS sequence"/>
</dbReference>
<sequence>MRWCGLWFKIVVADAVAIAVIVIAVIAVTVTRVGTIAV</sequence>
<evidence type="ECO:0000313" key="2">
    <source>
        <dbReference type="EMBL" id="MCI00520.1"/>
    </source>
</evidence>
<comment type="caution">
    <text evidence="2">The sequence shown here is derived from an EMBL/GenBank/DDBJ whole genome shotgun (WGS) entry which is preliminary data.</text>
</comment>
<keyword evidence="3" id="KW-1185">Reference proteome</keyword>
<proteinExistence type="predicted"/>
<name>A0A392NMS1_9FABA</name>
<evidence type="ECO:0000256" key="1">
    <source>
        <dbReference type="SAM" id="Phobius"/>
    </source>
</evidence>
<accession>A0A392NMS1</accession>
<feature type="transmembrane region" description="Helical" evidence="1">
    <location>
        <begin position="6"/>
        <end position="30"/>
    </location>
</feature>
<organism evidence="2 3">
    <name type="scientific">Trifolium medium</name>
    <dbReference type="NCBI Taxonomy" id="97028"/>
    <lineage>
        <taxon>Eukaryota</taxon>
        <taxon>Viridiplantae</taxon>
        <taxon>Streptophyta</taxon>
        <taxon>Embryophyta</taxon>
        <taxon>Tracheophyta</taxon>
        <taxon>Spermatophyta</taxon>
        <taxon>Magnoliopsida</taxon>
        <taxon>eudicotyledons</taxon>
        <taxon>Gunneridae</taxon>
        <taxon>Pentapetalae</taxon>
        <taxon>rosids</taxon>
        <taxon>fabids</taxon>
        <taxon>Fabales</taxon>
        <taxon>Fabaceae</taxon>
        <taxon>Papilionoideae</taxon>
        <taxon>50 kb inversion clade</taxon>
        <taxon>NPAAA clade</taxon>
        <taxon>Hologalegina</taxon>
        <taxon>IRL clade</taxon>
        <taxon>Trifolieae</taxon>
        <taxon>Trifolium</taxon>
    </lineage>
</organism>
<protein>
    <submittedName>
        <fullName evidence="2">Uncharacterized protein</fullName>
    </submittedName>
</protein>
<keyword evidence="1" id="KW-0472">Membrane</keyword>
<dbReference type="EMBL" id="LXQA010043465">
    <property type="protein sequence ID" value="MCI00520.1"/>
    <property type="molecule type" value="Genomic_DNA"/>
</dbReference>